<protein>
    <submittedName>
        <fullName evidence="1">Uncharacterized protein</fullName>
    </submittedName>
</protein>
<evidence type="ECO:0000313" key="1">
    <source>
        <dbReference type="EMBL" id="MDG4715062.1"/>
    </source>
</evidence>
<keyword evidence="2" id="KW-1185">Reference proteome</keyword>
<sequence length="164" mass="19287">MTRTLTLILIMGLFSKLFGQTEKKNSEPSVKQELQLEFNVMKNISLEKCQKYENSEQFKLIENGIYQDLNDNDNTKYRMTISYDLEPENDTNNQYPLEDILDKYYLHVSDFLESENNSDPHNFKLELAGELDDLKKSQEIIGKKVYNQEFKSDDGQIRVNLIIE</sequence>
<accession>A0ABT6FZ40</accession>
<gene>
    <name evidence="1" type="ORF">P7122_04210</name>
</gene>
<dbReference type="RefSeq" id="WP_278004529.1">
    <property type="nucleotide sequence ID" value="NZ_JARSBN010000002.1"/>
</dbReference>
<name>A0ABT6FZ40_9FLAO</name>
<dbReference type="Proteomes" id="UP001529085">
    <property type="component" value="Unassembled WGS sequence"/>
</dbReference>
<reference evidence="1 2" key="1">
    <citation type="submission" date="2023-03" db="EMBL/GenBank/DDBJ databases">
        <title>Strain YYF002 represents a novel species in the genus Winogradskyella isolated from seawater.</title>
        <authorList>
            <person name="Fu Z.-Y."/>
        </authorList>
    </citation>
    <scope>NUCLEOTIDE SEQUENCE [LARGE SCALE GENOMIC DNA]</scope>
    <source>
        <strain evidence="1 2">YYF002</strain>
    </source>
</reference>
<comment type="caution">
    <text evidence="1">The sequence shown here is derived from an EMBL/GenBank/DDBJ whole genome shotgun (WGS) entry which is preliminary data.</text>
</comment>
<dbReference type="EMBL" id="JARSBN010000002">
    <property type="protein sequence ID" value="MDG4715062.1"/>
    <property type="molecule type" value="Genomic_DNA"/>
</dbReference>
<evidence type="ECO:0000313" key="2">
    <source>
        <dbReference type="Proteomes" id="UP001529085"/>
    </source>
</evidence>
<proteinExistence type="predicted"/>
<organism evidence="1 2">
    <name type="scientific">Winogradskyella marincola</name>
    <dbReference type="NCBI Taxonomy" id="3037795"/>
    <lineage>
        <taxon>Bacteria</taxon>
        <taxon>Pseudomonadati</taxon>
        <taxon>Bacteroidota</taxon>
        <taxon>Flavobacteriia</taxon>
        <taxon>Flavobacteriales</taxon>
        <taxon>Flavobacteriaceae</taxon>
        <taxon>Winogradskyella</taxon>
    </lineage>
</organism>